<dbReference type="Gene3D" id="1.20.1250.20">
    <property type="entry name" value="MFS general substrate transporter like domains"/>
    <property type="match status" value="1"/>
</dbReference>
<evidence type="ECO:0000256" key="5">
    <source>
        <dbReference type="ARBA" id="ARBA00022989"/>
    </source>
</evidence>
<proteinExistence type="predicted"/>
<feature type="transmembrane region" description="Helical" evidence="7">
    <location>
        <begin position="335"/>
        <end position="356"/>
    </location>
</feature>
<feature type="transmembrane region" description="Helical" evidence="7">
    <location>
        <begin position="147"/>
        <end position="165"/>
    </location>
</feature>
<evidence type="ECO:0000256" key="6">
    <source>
        <dbReference type="ARBA" id="ARBA00023136"/>
    </source>
</evidence>
<evidence type="ECO:0008006" key="10">
    <source>
        <dbReference type="Google" id="ProtNLM"/>
    </source>
</evidence>
<feature type="transmembrane region" description="Helical" evidence="7">
    <location>
        <begin position="56"/>
        <end position="76"/>
    </location>
</feature>
<evidence type="ECO:0000256" key="7">
    <source>
        <dbReference type="SAM" id="Phobius"/>
    </source>
</evidence>
<comment type="subcellular location">
    <subcellularLocation>
        <location evidence="1">Cell membrane</location>
        <topology evidence="1">Multi-pass membrane protein</topology>
    </subcellularLocation>
</comment>
<dbReference type="PANTHER" id="PTHR23517">
    <property type="entry name" value="RESISTANCE PROTEIN MDTM, PUTATIVE-RELATED-RELATED"/>
    <property type="match status" value="1"/>
</dbReference>
<evidence type="ECO:0000256" key="1">
    <source>
        <dbReference type="ARBA" id="ARBA00004651"/>
    </source>
</evidence>
<dbReference type="GO" id="GO:0005886">
    <property type="term" value="C:plasma membrane"/>
    <property type="evidence" value="ECO:0007669"/>
    <property type="project" value="UniProtKB-SubCell"/>
</dbReference>
<feature type="transmembrane region" description="Helical" evidence="7">
    <location>
        <begin position="110"/>
        <end position="127"/>
    </location>
</feature>
<keyword evidence="3" id="KW-1003">Cell membrane</keyword>
<evidence type="ECO:0000313" key="9">
    <source>
        <dbReference type="Proteomes" id="UP000014680"/>
    </source>
</evidence>
<organism evidence="8 9">
    <name type="scientific">Entamoeba invadens IP1</name>
    <dbReference type="NCBI Taxonomy" id="370355"/>
    <lineage>
        <taxon>Eukaryota</taxon>
        <taxon>Amoebozoa</taxon>
        <taxon>Evosea</taxon>
        <taxon>Archamoebae</taxon>
        <taxon>Mastigamoebida</taxon>
        <taxon>Entamoebidae</taxon>
        <taxon>Entamoeba</taxon>
    </lineage>
</organism>
<dbReference type="GO" id="GO:0022857">
    <property type="term" value="F:transmembrane transporter activity"/>
    <property type="evidence" value="ECO:0007669"/>
    <property type="project" value="InterPro"/>
</dbReference>
<dbReference type="OMA" id="KMWISIV"/>
<evidence type="ECO:0000256" key="3">
    <source>
        <dbReference type="ARBA" id="ARBA00022475"/>
    </source>
</evidence>
<dbReference type="OrthoDB" id="28976at2759"/>
<evidence type="ECO:0000256" key="4">
    <source>
        <dbReference type="ARBA" id="ARBA00022692"/>
    </source>
</evidence>
<accession>A0A0A1U5J8</accession>
<feature type="transmembrane region" description="Helical" evidence="7">
    <location>
        <begin position="306"/>
        <end position="328"/>
    </location>
</feature>
<dbReference type="VEuPathDB" id="AmoebaDB:EIN_391570"/>
<dbReference type="PANTHER" id="PTHR23517:SF3">
    <property type="entry name" value="INTEGRAL MEMBRANE TRANSPORT PROTEIN"/>
    <property type="match status" value="1"/>
</dbReference>
<name>A0A0A1U5J8_ENTIV</name>
<protein>
    <recommendedName>
        <fullName evidence="10">Major facilitator superfamily (MFS) profile domain-containing protein</fullName>
    </recommendedName>
</protein>
<feature type="transmembrane region" description="Helical" evidence="7">
    <location>
        <begin position="394"/>
        <end position="416"/>
    </location>
</feature>
<feature type="transmembrane region" description="Helical" evidence="7">
    <location>
        <begin position="428"/>
        <end position="447"/>
    </location>
</feature>
<dbReference type="InterPro" id="IPR011701">
    <property type="entry name" value="MFS"/>
</dbReference>
<dbReference type="EMBL" id="KB206629">
    <property type="protein sequence ID" value="ELP89502.1"/>
    <property type="molecule type" value="Genomic_DNA"/>
</dbReference>
<dbReference type="AlphaFoldDB" id="A0A0A1U5J8"/>
<keyword evidence="5 7" id="KW-1133">Transmembrane helix</keyword>
<dbReference type="SUPFAM" id="SSF103473">
    <property type="entry name" value="MFS general substrate transporter"/>
    <property type="match status" value="1"/>
</dbReference>
<gene>
    <name evidence="8" type="ORF">EIN_391570</name>
</gene>
<evidence type="ECO:0000313" key="8">
    <source>
        <dbReference type="EMBL" id="ELP89502.1"/>
    </source>
</evidence>
<dbReference type="Pfam" id="PF07690">
    <property type="entry name" value="MFS_1"/>
    <property type="match status" value="1"/>
</dbReference>
<keyword evidence="2" id="KW-0813">Transport</keyword>
<dbReference type="RefSeq" id="XP_004256273.1">
    <property type="nucleotide sequence ID" value="XM_004256225.1"/>
</dbReference>
<dbReference type="KEGG" id="eiv:EIN_391570"/>
<dbReference type="InterPro" id="IPR036259">
    <property type="entry name" value="MFS_trans_sf"/>
</dbReference>
<feature type="transmembrane region" description="Helical" evidence="7">
    <location>
        <begin position="83"/>
        <end position="104"/>
    </location>
</feature>
<keyword evidence="9" id="KW-1185">Reference proteome</keyword>
<sequence>MTFLSTLKKVTYYTKKTNFLRYYIGGFMMNMSTYFFWLVVPLLLQDRKANSFEIALSSGITFGLTGIVSPFMGLIADKTDPALMCRISFILQATCSLTIGIIYIDTQSILPIYFLLIQQSAALAFFWSPCECLITNESYKGEENNKLSIFALVWSLGKAIGFLLGGTLKVQLGSNSSLLLCGGMTLFAFVVFPLFPSKNNLTERPKKEKGKTDKVKETELSELAQRSDIPEDSSQTANEEKVTFLQKLKRINHPEPPKYILFYFINALILHFHVYGTIAIICNQYILFAVDEGVILEGISPDPEVYLSVFLGVIYFSQTICFLVIGYVEVWQYKMWISIVMSLILGGVCIGINFIKVGWICLIFAVPTGFISGLDLQMNVLYSVKVSEKRKGLMMGLVECVGELTCCLSPVIAGAISTATDNLDWSQWVGVIWTGIAVTGCTITYVLDCFVKGKEKKIADDVQKSDVEIDVDTIKKVQEERLSESNSS</sequence>
<feature type="transmembrane region" description="Helical" evidence="7">
    <location>
        <begin position="259"/>
        <end position="286"/>
    </location>
</feature>
<feature type="transmembrane region" description="Helical" evidence="7">
    <location>
        <begin position="20"/>
        <end position="44"/>
    </location>
</feature>
<dbReference type="GeneID" id="14888380"/>
<dbReference type="Proteomes" id="UP000014680">
    <property type="component" value="Unassembled WGS sequence"/>
</dbReference>
<keyword evidence="4 7" id="KW-0812">Transmembrane</keyword>
<feature type="transmembrane region" description="Helical" evidence="7">
    <location>
        <begin position="177"/>
        <end position="195"/>
    </location>
</feature>
<evidence type="ECO:0000256" key="2">
    <source>
        <dbReference type="ARBA" id="ARBA00022448"/>
    </source>
</evidence>
<dbReference type="InterPro" id="IPR050171">
    <property type="entry name" value="MFS_Transporters"/>
</dbReference>
<keyword evidence="6 7" id="KW-0472">Membrane</keyword>
<reference evidence="8 9" key="1">
    <citation type="submission" date="2012-10" db="EMBL/GenBank/DDBJ databases">
        <authorList>
            <person name="Zafar N."/>
            <person name="Inman J."/>
            <person name="Hall N."/>
            <person name="Lorenzi H."/>
            <person name="Caler E."/>
        </authorList>
    </citation>
    <scope>NUCLEOTIDE SEQUENCE [LARGE SCALE GENOMIC DNA]</scope>
    <source>
        <strain evidence="8 9">IP1</strain>
    </source>
</reference>
<feature type="transmembrane region" description="Helical" evidence="7">
    <location>
        <begin position="362"/>
        <end position="382"/>
    </location>
</feature>